<dbReference type="SUPFAM" id="SSF48452">
    <property type="entry name" value="TPR-like"/>
    <property type="match status" value="1"/>
</dbReference>
<keyword evidence="2" id="KW-0732">Signal</keyword>
<organism evidence="3 4">
    <name type="scientific">Pseudomonas matsuisoli</name>
    <dbReference type="NCBI Taxonomy" id="1515666"/>
    <lineage>
        <taxon>Bacteria</taxon>
        <taxon>Pseudomonadati</taxon>
        <taxon>Pseudomonadota</taxon>
        <taxon>Gammaproteobacteria</taxon>
        <taxon>Pseudomonadales</taxon>
        <taxon>Pseudomonadaceae</taxon>
        <taxon>Pseudomonas</taxon>
    </lineage>
</organism>
<feature type="signal peptide" evidence="2">
    <location>
        <begin position="1"/>
        <end position="24"/>
    </location>
</feature>
<dbReference type="Gene3D" id="1.25.40.10">
    <property type="entry name" value="Tetratricopeptide repeat domain"/>
    <property type="match status" value="2"/>
</dbReference>
<name>A0A917PP92_9PSED</name>
<dbReference type="Proteomes" id="UP000635983">
    <property type="component" value="Unassembled WGS sequence"/>
</dbReference>
<sequence>MTLSRLNRTCPAVGLLCVALMGCAAKTPLDDDQRRLMSLAAQVQQNGDPASAAALYERAANASDQAPDVMLALGNARLSAGDAAGAAKAFRSVLMQRENEPHALLGLGSAELKLGQLQRAERTLTLAAPTLGSATMYSRLGTAQVLNGHFAPALESFQQALKQEPNNLDIRSNRALALALSGQGREAELEMTAVTASPLAEPHHTRQQMLVSMLAGNERRARLALSDLSNTQRETLIRKAQAIRNISDPARKAQAIGVLAAQSER</sequence>
<evidence type="ECO:0000313" key="4">
    <source>
        <dbReference type="Proteomes" id="UP000635983"/>
    </source>
</evidence>
<evidence type="ECO:0000313" key="3">
    <source>
        <dbReference type="EMBL" id="GGJ85762.1"/>
    </source>
</evidence>
<comment type="caution">
    <text evidence="3">The sequence shown here is derived from an EMBL/GenBank/DDBJ whole genome shotgun (WGS) entry which is preliminary data.</text>
</comment>
<dbReference type="PANTHER" id="PTHR44749">
    <property type="entry name" value="SUPPRESSOR OF RPS4-RLD 1"/>
    <property type="match status" value="1"/>
</dbReference>
<dbReference type="PROSITE" id="PS50293">
    <property type="entry name" value="TPR_REGION"/>
    <property type="match status" value="1"/>
</dbReference>
<dbReference type="AlphaFoldDB" id="A0A917PP92"/>
<protein>
    <submittedName>
        <fullName evidence="3">Pilus assembly protein TadD</fullName>
    </submittedName>
</protein>
<dbReference type="InterPro" id="IPR019734">
    <property type="entry name" value="TPR_rpt"/>
</dbReference>
<feature type="chain" id="PRO_5037733815" evidence="2">
    <location>
        <begin position="25"/>
        <end position="265"/>
    </location>
</feature>
<evidence type="ECO:0000256" key="2">
    <source>
        <dbReference type="SAM" id="SignalP"/>
    </source>
</evidence>
<proteinExistence type="predicted"/>
<dbReference type="SMART" id="SM00028">
    <property type="entry name" value="TPR"/>
    <property type="match status" value="2"/>
</dbReference>
<dbReference type="InterPro" id="IPR011990">
    <property type="entry name" value="TPR-like_helical_dom_sf"/>
</dbReference>
<accession>A0A917PP92</accession>
<keyword evidence="4" id="KW-1185">Reference proteome</keyword>
<dbReference type="PANTHER" id="PTHR44749:SF1">
    <property type="entry name" value="TETRATRICOPEPTIDE-LIKE HELICAL DOMAIN-CONTAINING PROTEIN"/>
    <property type="match status" value="1"/>
</dbReference>
<dbReference type="GO" id="GO:0045892">
    <property type="term" value="P:negative regulation of DNA-templated transcription"/>
    <property type="evidence" value="ECO:0007669"/>
    <property type="project" value="InterPro"/>
</dbReference>
<reference evidence="3" key="2">
    <citation type="submission" date="2020-09" db="EMBL/GenBank/DDBJ databases">
        <authorList>
            <person name="Sun Q."/>
            <person name="Ohkuma M."/>
        </authorList>
    </citation>
    <scope>NUCLEOTIDE SEQUENCE</scope>
    <source>
        <strain evidence="3">JCM 30078</strain>
    </source>
</reference>
<dbReference type="InterPro" id="IPR044650">
    <property type="entry name" value="SRFR1-like"/>
</dbReference>
<gene>
    <name evidence="3" type="ORF">GCM10009304_09800</name>
</gene>
<dbReference type="Pfam" id="PF13432">
    <property type="entry name" value="TPR_16"/>
    <property type="match status" value="1"/>
</dbReference>
<dbReference type="PROSITE" id="PS51257">
    <property type="entry name" value="PROKAR_LIPOPROTEIN"/>
    <property type="match status" value="1"/>
</dbReference>
<feature type="repeat" description="TPR" evidence="1">
    <location>
        <begin position="134"/>
        <end position="167"/>
    </location>
</feature>
<dbReference type="EMBL" id="BMPO01000002">
    <property type="protein sequence ID" value="GGJ85762.1"/>
    <property type="molecule type" value="Genomic_DNA"/>
</dbReference>
<dbReference type="Pfam" id="PF14559">
    <property type="entry name" value="TPR_19"/>
    <property type="match status" value="1"/>
</dbReference>
<dbReference type="PROSITE" id="PS50005">
    <property type="entry name" value="TPR"/>
    <property type="match status" value="1"/>
</dbReference>
<keyword evidence="1" id="KW-0802">TPR repeat</keyword>
<dbReference type="RefSeq" id="WP_188982030.1">
    <property type="nucleotide sequence ID" value="NZ_BMPO01000002.1"/>
</dbReference>
<evidence type="ECO:0000256" key="1">
    <source>
        <dbReference type="PROSITE-ProRule" id="PRU00339"/>
    </source>
</evidence>
<reference evidence="3" key="1">
    <citation type="journal article" date="2014" name="Int. J. Syst. Evol. Microbiol.">
        <title>Complete genome sequence of Corynebacterium casei LMG S-19264T (=DSM 44701T), isolated from a smear-ripened cheese.</title>
        <authorList>
            <consortium name="US DOE Joint Genome Institute (JGI-PGF)"/>
            <person name="Walter F."/>
            <person name="Albersmeier A."/>
            <person name="Kalinowski J."/>
            <person name="Ruckert C."/>
        </authorList>
    </citation>
    <scope>NUCLEOTIDE SEQUENCE</scope>
    <source>
        <strain evidence="3">JCM 30078</strain>
    </source>
</reference>